<keyword evidence="3" id="KW-1185">Reference proteome</keyword>
<feature type="transmembrane region" description="Helical" evidence="1">
    <location>
        <begin position="53"/>
        <end position="73"/>
    </location>
</feature>
<keyword evidence="1" id="KW-0472">Membrane</keyword>
<dbReference type="KEGG" id="njp:NEJAP_2950"/>
<proteinExistence type="predicted"/>
<dbReference type="Proteomes" id="UP000595332">
    <property type="component" value="Chromosome"/>
</dbReference>
<dbReference type="AlphaFoldDB" id="A0A7R6PUT0"/>
<organism evidence="2 3">
    <name type="scientific">Neptunomonas japonica JAMM 1380</name>
    <dbReference type="NCBI Taxonomy" id="1441457"/>
    <lineage>
        <taxon>Bacteria</taxon>
        <taxon>Pseudomonadati</taxon>
        <taxon>Pseudomonadota</taxon>
        <taxon>Gammaproteobacteria</taxon>
        <taxon>Oceanospirillales</taxon>
        <taxon>Oceanospirillaceae</taxon>
        <taxon>Neptunomonas</taxon>
    </lineage>
</organism>
<protein>
    <submittedName>
        <fullName evidence="2">RND family efflux transporter</fullName>
    </submittedName>
</protein>
<name>A0A7R6PUT0_9GAMM</name>
<sequence>MTSLMRRLPWIVLIFGSLTLGLAPFFPQPHLFEKVHMLINGELSRGIDFFDLFLHGLFPFLLILKAVLSLSYYHANKSANKR</sequence>
<evidence type="ECO:0000313" key="3">
    <source>
        <dbReference type="Proteomes" id="UP000595332"/>
    </source>
</evidence>
<keyword evidence="1" id="KW-1133">Transmembrane helix</keyword>
<dbReference type="RefSeq" id="WP_201348042.1">
    <property type="nucleotide sequence ID" value="NZ_AP014546.1"/>
</dbReference>
<reference evidence="2 3" key="1">
    <citation type="journal article" date="2008" name="Int. J. Syst. Evol. Microbiol.">
        <title>Neptunomonas japonica sp. nov., an Osedax japonicus symbiont-like bacterium isolated from sediment adjacent to sperm whale carcasses off Kagoshima, Japan.</title>
        <authorList>
            <person name="Miyazaki M."/>
            <person name="Nogi Y."/>
            <person name="Fujiwara Y."/>
            <person name="Kawato M."/>
            <person name="Kubokawa K."/>
            <person name="Horikoshi K."/>
        </authorList>
    </citation>
    <scope>NUCLEOTIDE SEQUENCE [LARGE SCALE GENOMIC DNA]</scope>
    <source>
        <strain evidence="2 3">JAMM 1380</strain>
    </source>
</reference>
<accession>A0A7R6PUT0</accession>
<dbReference type="EMBL" id="AP014546">
    <property type="protein sequence ID" value="BBB30890.1"/>
    <property type="molecule type" value="Genomic_DNA"/>
</dbReference>
<keyword evidence="1" id="KW-0812">Transmembrane</keyword>
<evidence type="ECO:0000256" key="1">
    <source>
        <dbReference type="SAM" id="Phobius"/>
    </source>
</evidence>
<evidence type="ECO:0000313" key="2">
    <source>
        <dbReference type="EMBL" id="BBB30890.1"/>
    </source>
</evidence>
<gene>
    <name evidence="2" type="ORF">NEJAP_2950</name>
</gene>